<evidence type="ECO:0000313" key="6">
    <source>
        <dbReference type="Proteomes" id="UP000445000"/>
    </source>
</evidence>
<comment type="caution">
    <text evidence="5">The sequence shown here is derived from an EMBL/GenBank/DDBJ whole genome shotgun (WGS) entry which is preliminary data.</text>
</comment>
<comment type="similarity">
    <text evidence="1">Belongs to the ribosome association toxin RatA family.</text>
</comment>
<keyword evidence="6" id="KW-1185">Reference proteome</keyword>
<evidence type="ECO:0000256" key="3">
    <source>
        <dbReference type="SAM" id="MobiDB-lite"/>
    </source>
</evidence>
<dbReference type="AlphaFoldDB" id="A0A829Y958"/>
<dbReference type="Pfam" id="PF03364">
    <property type="entry name" value="Polyketide_cyc"/>
    <property type="match status" value="1"/>
</dbReference>
<protein>
    <submittedName>
        <fullName evidence="5">Cyclase</fullName>
    </submittedName>
</protein>
<dbReference type="PANTHER" id="PTHR33824">
    <property type="entry name" value="POLYKETIDE CYCLASE/DEHYDRASE AND LIPID TRANSPORT SUPERFAMILY PROTEIN"/>
    <property type="match status" value="1"/>
</dbReference>
<feature type="region of interest" description="Disordered" evidence="3">
    <location>
        <begin position="22"/>
        <end position="79"/>
    </location>
</feature>
<evidence type="ECO:0000313" key="5">
    <source>
        <dbReference type="EMBL" id="GFE79471.1"/>
    </source>
</evidence>
<reference evidence="6" key="1">
    <citation type="submission" date="2020-01" db="EMBL/GenBank/DDBJ databases">
        <title>'Steroidobacter agaridevorans' sp. nov., agar-degrading bacteria isolated from rhizosphere soils.</title>
        <authorList>
            <person name="Ikenaga M."/>
            <person name="Kataoka M."/>
            <person name="Murouchi A."/>
            <person name="Katsuragi S."/>
            <person name="Sakai M."/>
        </authorList>
    </citation>
    <scope>NUCLEOTIDE SEQUENCE [LARGE SCALE GENOMIC DNA]</scope>
    <source>
        <strain evidence="6">YU21-B</strain>
    </source>
</reference>
<dbReference type="Proteomes" id="UP000445000">
    <property type="component" value="Unassembled WGS sequence"/>
</dbReference>
<evidence type="ECO:0000256" key="1">
    <source>
        <dbReference type="ARBA" id="ARBA00008918"/>
    </source>
</evidence>
<feature type="compositionally biased region" description="Basic and acidic residues" evidence="3">
    <location>
        <begin position="53"/>
        <end position="77"/>
    </location>
</feature>
<organism evidence="5 6">
    <name type="scientific">Steroidobacter agaridevorans</name>
    <dbReference type="NCBI Taxonomy" id="2695856"/>
    <lineage>
        <taxon>Bacteria</taxon>
        <taxon>Pseudomonadati</taxon>
        <taxon>Pseudomonadota</taxon>
        <taxon>Gammaproteobacteria</taxon>
        <taxon>Steroidobacterales</taxon>
        <taxon>Steroidobacteraceae</taxon>
        <taxon>Steroidobacter</taxon>
    </lineage>
</organism>
<gene>
    <name evidence="5" type="ORF">GCM10011487_14710</name>
</gene>
<sequence length="299" mass="33396">MFLLDPRSGRRRRALLTDQMTRGVKSGREFTRKVRTDARNRASGLYRQARSAVRHEATEDERPAEGRAESPGEREPEYLQENWSPAPRVFAGAMGLGLLASGFTGPRSSIASAALSATGTALLLRAVINRPLTRLVSFSADAEQGFMIQKTLEVYAEVDEVYGAWRSLENFPQFMTHVREVTPTGDRRYQWVVDGPAGVPVTWEAEITNDIPNELIAWRTVPEASVQSSGEVHFEPTSTGGTRIQVRMWYRPPANLVGHAAAWMFARDPKHQIDEDLLRFKSFLETGATGRAEDSALRH</sequence>
<dbReference type="CDD" id="cd07817">
    <property type="entry name" value="SRPBCC_8"/>
    <property type="match status" value="1"/>
</dbReference>
<dbReference type="InterPro" id="IPR005031">
    <property type="entry name" value="COQ10_START"/>
</dbReference>
<dbReference type="PANTHER" id="PTHR33824:SF7">
    <property type="entry name" value="POLYKETIDE CYCLASE_DEHYDRASE AND LIPID TRANSPORT SUPERFAMILY PROTEIN"/>
    <property type="match status" value="1"/>
</dbReference>
<evidence type="ECO:0000259" key="4">
    <source>
        <dbReference type="Pfam" id="PF03364"/>
    </source>
</evidence>
<name>A0A829Y958_9GAMM</name>
<evidence type="ECO:0000256" key="2">
    <source>
        <dbReference type="ARBA" id="ARBA00022649"/>
    </source>
</evidence>
<dbReference type="InterPro" id="IPR023393">
    <property type="entry name" value="START-like_dom_sf"/>
</dbReference>
<dbReference type="InterPro" id="IPR047137">
    <property type="entry name" value="ORF3"/>
</dbReference>
<feature type="domain" description="Coenzyme Q-binding protein COQ10 START" evidence="4">
    <location>
        <begin position="156"/>
        <end position="275"/>
    </location>
</feature>
<keyword evidence="2" id="KW-1277">Toxin-antitoxin system</keyword>
<dbReference type="EMBL" id="BLJN01000001">
    <property type="protein sequence ID" value="GFE79471.1"/>
    <property type="molecule type" value="Genomic_DNA"/>
</dbReference>
<feature type="compositionally biased region" description="Basic and acidic residues" evidence="3">
    <location>
        <begin position="26"/>
        <end position="40"/>
    </location>
</feature>
<accession>A0A829Y958</accession>
<dbReference type="Gene3D" id="3.30.530.20">
    <property type="match status" value="1"/>
</dbReference>
<dbReference type="SUPFAM" id="SSF55961">
    <property type="entry name" value="Bet v1-like"/>
    <property type="match status" value="1"/>
</dbReference>
<proteinExistence type="inferred from homology"/>